<accession>A0A6M4H7X7</accession>
<evidence type="ECO:0000256" key="4">
    <source>
        <dbReference type="ARBA" id="ARBA00023163"/>
    </source>
</evidence>
<dbReference type="SUPFAM" id="SSF88659">
    <property type="entry name" value="Sigma3 and sigma4 domains of RNA polymerase sigma factors"/>
    <property type="match status" value="1"/>
</dbReference>
<protein>
    <submittedName>
        <fullName evidence="7">ECF RNA polymerase sigma factor SigK</fullName>
    </submittedName>
</protein>
<dbReference type="Proteomes" id="UP000503096">
    <property type="component" value="Chromosome"/>
</dbReference>
<dbReference type="Pfam" id="PF08281">
    <property type="entry name" value="Sigma70_r4_2"/>
    <property type="match status" value="1"/>
</dbReference>
<feature type="domain" description="RNA polymerase sigma factor 70 region 4 type 2" evidence="6">
    <location>
        <begin position="127"/>
        <end position="179"/>
    </location>
</feature>
<organism evidence="7 8">
    <name type="scientific">Usitatibacter palustris</name>
    <dbReference type="NCBI Taxonomy" id="2732487"/>
    <lineage>
        <taxon>Bacteria</taxon>
        <taxon>Pseudomonadati</taxon>
        <taxon>Pseudomonadota</taxon>
        <taxon>Betaproteobacteria</taxon>
        <taxon>Nitrosomonadales</taxon>
        <taxon>Usitatibacteraceae</taxon>
        <taxon>Usitatibacter</taxon>
    </lineage>
</organism>
<reference evidence="7 8" key="1">
    <citation type="submission" date="2020-04" db="EMBL/GenBank/DDBJ databases">
        <title>Usitatibacter rugosus gen. nov., sp. nov. and Usitatibacter palustris sp. nov., novel members of Usitatibacteraceae fam. nov. within the order Nitrosomonadales isolated from soil.</title>
        <authorList>
            <person name="Huber K.J."/>
            <person name="Neumann-Schaal M."/>
            <person name="Geppert A."/>
            <person name="Luckner M."/>
            <person name="Wanner G."/>
            <person name="Overmann J."/>
        </authorList>
    </citation>
    <scope>NUCLEOTIDE SEQUENCE [LARGE SCALE GENOMIC DNA]</scope>
    <source>
        <strain evidence="7 8">Swamp67</strain>
    </source>
</reference>
<evidence type="ECO:0000259" key="5">
    <source>
        <dbReference type="Pfam" id="PF04542"/>
    </source>
</evidence>
<dbReference type="InterPro" id="IPR013325">
    <property type="entry name" value="RNA_pol_sigma_r2"/>
</dbReference>
<dbReference type="InterPro" id="IPR036388">
    <property type="entry name" value="WH-like_DNA-bd_sf"/>
</dbReference>
<dbReference type="CDD" id="cd06171">
    <property type="entry name" value="Sigma70_r4"/>
    <property type="match status" value="1"/>
</dbReference>
<keyword evidence="8" id="KW-1185">Reference proteome</keyword>
<dbReference type="InterPro" id="IPR039425">
    <property type="entry name" value="RNA_pol_sigma-70-like"/>
</dbReference>
<gene>
    <name evidence="7" type="primary">sigK_2</name>
    <name evidence="7" type="ORF">DSM104440_02537</name>
</gene>
<keyword evidence="4" id="KW-0804">Transcription</keyword>
<name>A0A6M4H7X7_9PROT</name>
<dbReference type="PANTHER" id="PTHR43133">
    <property type="entry name" value="RNA POLYMERASE ECF-TYPE SIGMA FACTO"/>
    <property type="match status" value="1"/>
</dbReference>
<keyword evidence="2" id="KW-0805">Transcription regulation</keyword>
<sequence>MTAEAQHDRLAALLGRAGLGDRPAFEELYHATRSKLFAVSLRIVRERQLAEEVLQDSFVSIWNHAGDYAQAKSAPTTWMAAIVRNRSLDVVRRSAHDAPDVDEKLASQLVDESASPAQDYETALDKHAIRECLEELDPEQRQSIALAFYHGLSHSELAAHMRKPLGTVKTHVRRGLLRLKDCLMRAGA</sequence>
<dbReference type="GO" id="GO:0003677">
    <property type="term" value="F:DNA binding"/>
    <property type="evidence" value="ECO:0007669"/>
    <property type="project" value="InterPro"/>
</dbReference>
<evidence type="ECO:0000256" key="2">
    <source>
        <dbReference type="ARBA" id="ARBA00023015"/>
    </source>
</evidence>
<dbReference type="AlphaFoldDB" id="A0A6M4H7X7"/>
<dbReference type="GO" id="GO:0016987">
    <property type="term" value="F:sigma factor activity"/>
    <property type="evidence" value="ECO:0007669"/>
    <property type="project" value="UniProtKB-KW"/>
</dbReference>
<evidence type="ECO:0000313" key="7">
    <source>
        <dbReference type="EMBL" id="QJR15711.1"/>
    </source>
</evidence>
<proteinExistence type="inferred from homology"/>
<dbReference type="GO" id="GO:0006352">
    <property type="term" value="P:DNA-templated transcription initiation"/>
    <property type="evidence" value="ECO:0007669"/>
    <property type="project" value="InterPro"/>
</dbReference>
<dbReference type="SUPFAM" id="SSF88946">
    <property type="entry name" value="Sigma2 domain of RNA polymerase sigma factors"/>
    <property type="match status" value="1"/>
</dbReference>
<dbReference type="InterPro" id="IPR007627">
    <property type="entry name" value="RNA_pol_sigma70_r2"/>
</dbReference>
<dbReference type="InParanoid" id="A0A6M4H7X7"/>
<dbReference type="InterPro" id="IPR014284">
    <property type="entry name" value="RNA_pol_sigma-70_dom"/>
</dbReference>
<dbReference type="KEGG" id="upl:DSM104440_02537"/>
<dbReference type="InterPro" id="IPR013324">
    <property type="entry name" value="RNA_pol_sigma_r3/r4-like"/>
</dbReference>
<dbReference type="Pfam" id="PF04542">
    <property type="entry name" value="Sigma70_r2"/>
    <property type="match status" value="1"/>
</dbReference>
<dbReference type="InterPro" id="IPR013249">
    <property type="entry name" value="RNA_pol_sigma70_r4_t2"/>
</dbReference>
<dbReference type="EMBL" id="CP053073">
    <property type="protein sequence ID" value="QJR15711.1"/>
    <property type="molecule type" value="Genomic_DNA"/>
</dbReference>
<evidence type="ECO:0000259" key="6">
    <source>
        <dbReference type="Pfam" id="PF08281"/>
    </source>
</evidence>
<dbReference type="NCBIfam" id="TIGR02937">
    <property type="entry name" value="sigma70-ECF"/>
    <property type="match status" value="1"/>
</dbReference>
<dbReference type="PANTHER" id="PTHR43133:SF62">
    <property type="entry name" value="RNA POLYMERASE SIGMA FACTOR SIGZ"/>
    <property type="match status" value="1"/>
</dbReference>
<dbReference type="RefSeq" id="WP_171163237.1">
    <property type="nucleotide sequence ID" value="NZ_CP053073.1"/>
</dbReference>
<dbReference type="Gene3D" id="1.10.10.10">
    <property type="entry name" value="Winged helix-like DNA-binding domain superfamily/Winged helix DNA-binding domain"/>
    <property type="match status" value="1"/>
</dbReference>
<keyword evidence="3" id="KW-0731">Sigma factor</keyword>
<comment type="similarity">
    <text evidence="1">Belongs to the sigma-70 factor family. ECF subfamily.</text>
</comment>
<evidence type="ECO:0000256" key="1">
    <source>
        <dbReference type="ARBA" id="ARBA00010641"/>
    </source>
</evidence>
<evidence type="ECO:0000256" key="3">
    <source>
        <dbReference type="ARBA" id="ARBA00023082"/>
    </source>
</evidence>
<feature type="domain" description="RNA polymerase sigma-70 region 2" evidence="5">
    <location>
        <begin position="28"/>
        <end position="94"/>
    </location>
</feature>
<evidence type="ECO:0000313" key="8">
    <source>
        <dbReference type="Proteomes" id="UP000503096"/>
    </source>
</evidence>
<dbReference type="Gene3D" id="1.10.1740.10">
    <property type="match status" value="1"/>
</dbReference>